<reference evidence="2" key="1">
    <citation type="submission" date="2022-12" db="EMBL/GenBank/DDBJ databases">
        <title>Polyphasic identification of a Novel Hot-Spring Cyanobacterium Ocullathermofonsia sinensis gen nov. sp. nov. and Genomic Insights on its Adaptations to the Thermal Habitat.</title>
        <authorList>
            <person name="Daroch M."/>
            <person name="Tang J."/>
            <person name="Jiang Y."/>
        </authorList>
    </citation>
    <scope>NUCLEOTIDE SEQUENCE</scope>
    <source>
        <strain evidence="2">PKUAC-SCTA174</strain>
    </source>
</reference>
<dbReference type="SUPFAM" id="SSF51182">
    <property type="entry name" value="RmlC-like cupins"/>
    <property type="match status" value="1"/>
</dbReference>
<protein>
    <submittedName>
        <fullName evidence="2">Cupin domain-containing protein</fullName>
    </submittedName>
</protein>
<evidence type="ECO:0000313" key="2">
    <source>
        <dbReference type="EMBL" id="WAL58297.1"/>
    </source>
</evidence>
<organism evidence="2 3">
    <name type="scientific">Thermocoleostomius sinensis A174</name>
    <dbReference type="NCBI Taxonomy" id="2016057"/>
    <lineage>
        <taxon>Bacteria</taxon>
        <taxon>Bacillati</taxon>
        <taxon>Cyanobacteriota</taxon>
        <taxon>Cyanophyceae</taxon>
        <taxon>Oculatellales</taxon>
        <taxon>Oculatellaceae</taxon>
        <taxon>Thermocoleostomius</taxon>
    </lineage>
</organism>
<dbReference type="EMBL" id="CP113797">
    <property type="protein sequence ID" value="WAL58297.1"/>
    <property type="molecule type" value="Genomic_DNA"/>
</dbReference>
<dbReference type="KEGG" id="tsin:OXH18_13995"/>
<gene>
    <name evidence="2" type="ORF">OXH18_13995</name>
</gene>
<dbReference type="Proteomes" id="UP001163152">
    <property type="component" value="Chromosome"/>
</dbReference>
<name>A0A9E8Z8K4_9CYAN</name>
<dbReference type="AlphaFoldDB" id="A0A9E8Z8K4"/>
<keyword evidence="3" id="KW-1185">Reference proteome</keyword>
<evidence type="ECO:0000313" key="3">
    <source>
        <dbReference type="Proteomes" id="UP001163152"/>
    </source>
</evidence>
<dbReference type="PANTHER" id="PTHR36440">
    <property type="entry name" value="PUTATIVE (AFU_ORTHOLOGUE AFUA_8G07350)-RELATED"/>
    <property type="match status" value="1"/>
</dbReference>
<proteinExistence type="predicted"/>
<dbReference type="RefSeq" id="WP_268607703.1">
    <property type="nucleotide sequence ID" value="NZ_CP113797.1"/>
</dbReference>
<sequence>MSIFIQGARVTSNGEGKRLNVLGDHQRVILASEDTDGRYALIENCNLPGVGIPLHLHHNEDETFYVLEGQVEFQIGSETIQAIAGTTIYLPRDTPHAFTIVGEAPAKMLIMLTPAGLEKYFEELSQLSSDKPPSMETVMDISVQYGIELFPYPESSAI</sequence>
<evidence type="ECO:0000259" key="1">
    <source>
        <dbReference type="Pfam" id="PF07883"/>
    </source>
</evidence>
<dbReference type="InterPro" id="IPR013096">
    <property type="entry name" value="Cupin_2"/>
</dbReference>
<dbReference type="PANTHER" id="PTHR36440:SF1">
    <property type="entry name" value="PUTATIVE (AFU_ORTHOLOGUE AFUA_8G07350)-RELATED"/>
    <property type="match status" value="1"/>
</dbReference>
<dbReference type="InterPro" id="IPR053146">
    <property type="entry name" value="QDO-like"/>
</dbReference>
<dbReference type="InterPro" id="IPR014710">
    <property type="entry name" value="RmlC-like_jellyroll"/>
</dbReference>
<accession>A0A9E8Z8K4</accession>
<dbReference type="Pfam" id="PF07883">
    <property type="entry name" value="Cupin_2"/>
    <property type="match status" value="1"/>
</dbReference>
<dbReference type="InterPro" id="IPR011051">
    <property type="entry name" value="RmlC_Cupin_sf"/>
</dbReference>
<dbReference type="Gene3D" id="2.60.120.10">
    <property type="entry name" value="Jelly Rolls"/>
    <property type="match status" value="1"/>
</dbReference>
<feature type="domain" description="Cupin type-2" evidence="1">
    <location>
        <begin position="48"/>
        <end position="110"/>
    </location>
</feature>